<name>A0A511D3S2_9PSEU</name>
<dbReference type="AlphaFoldDB" id="A0A511D3S2"/>
<gene>
    <name evidence="3" type="ORF">PA7_32670</name>
</gene>
<evidence type="ECO:0000256" key="1">
    <source>
        <dbReference type="SAM" id="MobiDB-lite"/>
    </source>
</evidence>
<keyword evidence="2" id="KW-0472">Membrane</keyword>
<reference evidence="3 4" key="1">
    <citation type="submission" date="2019-07" db="EMBL/GenBank/DDBJ databases">
        <title>Whole genome shotgun sequence of Pseudonocardia asaccharolytica NBRC 16224.</title>
        <authorList>
            <person name="Hosoyama A."/>
            <person name="Uohara A."/>
            <person name="Ohji S."/>
            <person name="Ichikawa N."/>
        </authorList>
    </citation>
    <scope>NUCLEOTIDE SEQUENCE [LARGE SCALE GENOMIC DNA]</scope>
    <source>
        <strain evidence="3 4">NBRC 16224</strain>
    </source>
</reference>
<organism evidence="3 4">
    <name type="scientific">Pseudonocardia asaccharolytica DSM 44247 = NBRC 16224</name>
    <dbReference type="NCBI Taxonomy" id="1123024"/>
    <lineage>
        <taxon>Bacteria</taxon>
        <taxon>Bacillati</taxon>
        <taxon>Actinomycetota</taxon>
        <taxon>Actinomycetes</taxon>
        <taxon>Pseudonocardiales</taxon>
        <taxon>Pseudonocardiaceae</taxon>
        <taxon>Pseudonocardia</taxon>
    </lineage>
</organism>
<dbReference type="EMBL" id="BJVI01000037">
    <property type="protein sequence ID" value="GEL19430.1"/>
    <property type="molecule type" value="Genomic_DNA"/>
</dbReference>
<protein>
    <submittedName>
        <fullName evidence="3">Uncharacterized protein</fullName>
    </submittedName>
</protein>
<keyword evidence="2" id="KW-0812">Transmembrane</keyword>
<comment type="caution">
    <text evidence="3">The sequence shown here is derived from an EMBL/GenBank/DDBJ whole genome shotgun (WGS) entry which is preliminary data.</text>
</comment>
<dbReference type="Proteomes" id="UP000321328">
    <property type="component" value="Unassembled WGS sequence"/>
</dbReference>
<evidence type="ECO:0000313" key="3">
    <source>
        <dbReference type="EMBL" id="GEL19430.1"/>
    </source>
</evidence>
<proteinExistence type="predicted"/>
<evidence type="ECO:0000313" key="4">
    <source>
        <dbReference type="Proteomes" id="UP000321328"/>
    </source>
</evidence>
<evidence type="ECO:0000256" key="2">
    <source>
        <dbReference type="SAM" id="Phobius"/>
    </source>
</evidence>
<keyword evidence="4" id="KW-1185">Reference proteome</keyword>
<accession>A0A511D3S2</accession>
<feature type="region of interest" description="Disordered" evidence="1">
    <location>
        <begin position="1"/>
        <end position="26"/>
    </location>
</feature>
<feature type="transmembrane region" description="Helical" evidence="2">
    <location>
        <begin position="35"/>
        <end position="54"/>
    </location>
</feature>
<sequence length="71" mass="7253">MSDIPARDTTLVGDAATLGDRSPHLRSPSMNHTRLVSAALLSTLVAALALGWAAPGKAGPMANRGWNSGSN</sequence>
<keyword evidence="2" id="KW-1133">Transmembrane helix</keyword>